<feature type="transmembrane region" description="Helical" evidence="1">
    <location>
        <begin position="541"/>
        <end position="561"/>
    </location>
</feature>
<dbReference type="Proteomes" id="UP000515856">
    <property type="component" value="Chromosome"/>
</dbReference>
<accession>A0A7G9GTD8</accession>
<evidence type="ECO:0000256" key="1">
    <source>
        <dbReference type="SAM" id="Phobius"/>
    </source>
</evidence>
<gene>
    <name evidence="2" type="ORF">H9Q80_09080</name>
</gene>
<feature type="transmembrane region" description="Helical" evidence="1">
    <location>
        <begin position="362"/>
        <end position="387"/>
    </location>
</feature>
<evidence type="ECO:0000313" key="3">
    <source>
        <dbReference type="Proteomes" id="UP000515856"/>
    </source>
</evidence>
<feature type="transmembrane region" description="Helical" evidence="1">
    <location>
        <begin position="180"/>
        <end position="198"/>
    </location>
</feature>
<sequence>MLYYDLKKTLLNKKSLCLICLLLIFQFVLFVTVQQSSSIYQKDYQTLQENIKGMPLSDAADYLKKMELQSKLNGDRISDQEWKEAVSQYGNDVLSQLGKETYDLRTIQRLQDEVNYLIRYPAYYQSIVQNQKEEISLFRKDNHFIKERQVAIKKRYEGKKLEAGTSTKGTYGIELILNDYFVDIFIAVFMIYITYIQVDKEYQSGRMSYIKATSKGGLWNYLSKYASLTISMIVFMALSYLGMYVIRGIQYGFVNIQQPIQSVMMCATTPIKCTIIQFLLLMLIMRILAFAFVEMLLLGVSTFFRKTMIGSGLIAICVCISTLLSNFTADKNSLLAYLSLSHILHPELDFIRVSYISIFSHAIYYTWLLICLALLICLIFAGSYYAYITKEYKQKMIEIPVYDKHFHSLLFYEAKKSWLKGAGVLFACLLLMLVSFDLSNIHTLSYQDDRIINYYIDEFGASPTKETYQNIEKEKQRFADIEQKLLLSNNETEKTLLSKELSTQRTFQEYCQKIEMIKNDESRQVLKEDHTRMFFDQSKEFAKLLVFYILMMVLMCMHTYAKEKESGVTLYYKTTMIGIRKTHTLKYIQLSVGFTLLWCFISIMIFLHNKQMYPDVMLNVAMHDLQQFFTSPFTMTIMQYLVMQFILEILVIQALLYCVLYLFSRIKSEKVTAIVLFLLLSVPLLLCINEVYQAPLFMCLFYPFLNIKKAFIAYIFILIVFILCRIKKVRDIHA</sequence>
<proteinExistence type="predicted"/>
<name>A0A7G9GTD8_9FIRM</name>
<dbReference type="AlphaFoldDB" id="A0A7G9GTD8"/>
<feature type="transmembrane region" description="Helical" evidence="1">
    <location>
        <begin position="710"/>
        <end position="726"/>
    </location>
</feature>
<keyword evidence="1" id="KW-0812">Transmembrane</keyword>
<feature type="transmembrane region" description="Helical" evidence="1">
    <location>
        <begin position="587"/>
        <end position="607"/>
    </location>
</feature>
<dbReference type="RefSeq" id="WP_147322978.1">
    <property type="nucleotide sequence ID" value="NZ_CP060636.1"/>
</dbReference>
<feature type="transmembrane region" description="Helical" evidence="1">
    <location>
        <begin position="225"/>
        <end position="246"/>
    </location>
</feature>
<keyword evidence="1" id="KW-1133">Transmembrane helix</keyword>
<protein>
    <submittedName>
        <fullName evidence="2">Uncharacterized protein</fullName>
    </submittedName>
</protein>
<feature type="transmembrane region" description="Helical" evidence="1">
    <location>
        <begin position="309"/>
        <end position="329"/>
    </location>
</feature>
<evidence type="ECO:0000313" key="2">
    <source>
        <dbReference type="EMBL" id="QNM14070.1"/>
    </source>
</evidence>
<feature type="transmembrane region" description="Helical" evidence="1">
    <location>
        <begin position="418"/>
        <end position="436"/>
    </location>
</feature>
<feature type="transmembrane region" description="Helical" evidence="1">
    <location>
        <begin position="275"/>
        <end position="297"/>
    </location>
</feature>
<feature type="transmembrane region" description="Helical" evidence="1">
    <location>
        <begin position="675"/>
        <end position="704"/>
    </location>
</feature>
<keyword evidence="3" id="KW-1185">Reference proteome</keyword>
<organism evidence="2 3">
    <name type="scientific">[Eubacterium] hominis</name>
    <dbReference type="NCBI Taxonomy" id="2764325"/>
    <lineage>
        <taxon>Bacteria</taxon>
        <taxon>Bacillati</taxon>
        <taxon>Bacillota</taxon>
        <taxon>Erysipelotrichia</taxon>
        <taxon>Erysipelotrichales</taxon>
        <taxon>Erysipelotrichaceae</taxon>
        <taxon>Amedibacillus</taxon>
    </lineage>
</organism>
<reference evidence="2 3" key="1">
    <citation type="submission" date="2020-08" db="EMBL/GenBank/DDBJ databases">
        <authorList>
            <person name="Liu C."/>
            <person name="Sun Q."/>
        </authorList>
    </citation>
    <scope>NUCLEOTIDE SEQUENCE [LARGE SCALE GENOMIC DNA]</scope>
    <source>
        <strain evidence="2 3">NSJ-61</strain>
    </source>
</reference>
<dbReference type="KEGG" id="ehn:H9Q80_09080"/>
<dbReference type="EMBL" id="CP060636">
    <property type="protein sequence ID" value="QNM14070.1"/>
    <property type="molecule type" value="Genomic_DNA"/>
</dbReference>
<keyword evidence="1" id="KW-0472">Membrane</keyword>
<feature type="transmembrane region" description="Helical" evidence="1">
    <location>
        <begin position="637"/>
        <end position="663"/>
    </location>
</feature>